<evidence type="ECO:0000259" key="1">
    <source>
        <dbReference type="Pfam" id="PF00155"/>
    </source>
</evidence>
<dbReference type="GO" id="GO:0030170">
    <property type="term" value="F:pyridoxal phosphate binding"/>
    <property type="evidence" value="ECO:0007669"/>
    <property type="project" value="InterPro"/>
</dbReference>
<reference evidence="2 3" key="1">
    <citation type="submission" date="2013-03" db="EMBL/GenBank/DDBJ databases">
        <title>The Genome Sequence of Phialophora europaea CBS 101466.</title>
        <authorList>
            <consortium name="The Broad Institute Genomics Platform"/>
            <person name="Cuomo C."/>
            <person name="de Hoog S."/>
            <person name="Gorbushina A."/>
            <person name="Walker B."/>
            <person name="Young S.K."/>
            <person name="Zeng Q."/>
            <person name="Gargeya S."/>
            <person name="Fitzgerald M."/>
            <person name="Haas B."/>
            <person name="Abouelleil A."/>
            <person name="Allen A.W."/>
            <person name="Alvarado L."/>
            <person name="Arachchi H.M."/>
            <person name="Berlin A.M."/>
            <person name="Chapman S.B."/>
            <person name="Gainer-Dewar J."/>
            <person name="Goldberg J."/>
            <person name="Griggs A."/>
            <person name="Gujja S."/>
            <person name="Hansen M."/>
            <person name="Howarth C."/>
            <person name="Imamovic A."/>
            <person name="Ireland A."/>
            <person name="Larimer J."/>
            <person name="McCowan C."/>
            <person name="Murphy C."/>
            <person name="Pearson M."/>
            <person name="Poon T.W."/>
            <person name="Priest M."/>
            <person name="Roberts A."/>
            <person name="Saif S."/>
            <person name="Shea T."/>
            <person name="Sisk P."/>
            <person name="Sykes S."/>
            <person name="Wortman J."/>
            <person name="Nusbaum C."/>
            <person name="Birren B."/>
        </authorList>
    </citation>
    <scope>NUCLEOTIDE SEQUENCE [LARGE SCALE GENOMIC DNA]</scope>
    <source>
        <strain evidence="2 3">CBS 101466</strain>
    </source>
</reference>
<dbReference type="AlphaFoldDB" id="W2S2Z4"/>
<dbReference type="Gene3D" id="3.90.1150.10">
    <property type="entry name" value="Aspartate Aminotransferase, domain 1"/>
    <property type="match status" value="1"/>
</dbReference>
<keyword evidence="3" id="KW-1185">Reference proteome</keyword>
<feature type="domain" description="Aminotransferase class I/classII large" evidence="1">
    <location>
        <begin position="49"/>
        <end position="434"/>
    </location>
</feature>
<accession>W2S2Z4</accession>
<dbReference type="OrthoDB" id="7042322at2759"/>
<dbReference type="InterPro" id="IPR015424">
    <property type="entry name" value="PyrdxlP-dep_Trfase"/>
</dbReference>
<dbReference type="eggNOG" id="KOG0634">
    <property type="taxonomic scope" value="Eukaryota"/>
</dbReference>
<dbReference type="PANTHER" id="PTHR42858">
    <property type="entry name" value="AMINOTRANSFERASE"/>
    <property type="match status" value="1"/>
</dbReference>
<dbReference type="HOGENOM" id="CLU_017584_0_6_1"/>
<dbReference type="PANTHER" id="PTHR42858:SF1">
    <property type="entry name" value="LD15494P"/>
    <property type="match status" value="1"/>
</dbReference>
<dbReference type="Gene3D" id="3.40.640.10">
    <property type="entry name" value="Type I PLP-dependent aspartate aminotransferase-like (Major domain)"/>
    <property type="match status" value="1"/>
</dbReference>
<dbReference type="InterPro" id="IPR015421">
    <property type="entry name" value="PyrdxlP-dep_Trfase_major"/>
</dbReference>
<name>W2S2Z4_CYPE1</name>
<dbReference type="InParanoid" id="W2S2Z4"/>
<dbReference type="VEuPathDB" id="FungiDB:HMPREF1541_02220"/>
<organism evidence="2 3">
    <name type="scientific">Cyphellophora europaea (strain CBS 101466)</name>
    <name type="common">Phialophora europaea</name>
    <dbReference type="NCBI Taxonomy" id="1220924"/>
    <lineage>
        <taxon>Eukaryota</taxon>
        <taxon>Fungi</taxon>
        <taxon>Dikarya</taxon>
        <taxon>Ascomycota</taxon>
        <taxon>Pezizomycotina</taxon>
        <taxon>Eurotiomycetes</taxon>
        <taxon>Chaetothyriomycetidae</taxon>
        <taxon>Chaetothyriales</taxon>
        <taxon>Cyphellophoraceae</taxon>
        <taxon>Cyphellophora</taxon>
    </lineage>
</organism>
<evidence type="ECO:0000313" key="3">
    <source>
        <dbReference type="Proteomes" id="UP000030752"/>
    </source>
</evidence>
<dbReference type="InterPro" id="IPR004839">
    <property type="entry name" value="Aminotransferase_I/II_large"/>
</dbReference>
<dbReference type="Proteomes" id="UP000030752">
    <property type="component" value="Unassembled WGS sequence"/>
</dbReference>
<dbReference type="GeneID" id="19969559"/>
<dbReference type="CDD" id="cd00609">
    <property type="entry name" value="AAT_like"/>
    <property type="match status" value="1"/>
</dbReference>
<evidence type="ECO:0000313" key="2">
    <source>
        <dbReference type="EMBL" id="ETN43062.1"/>
    </source>
</evidence>
<dbReference type="Pfam" id="PF00155">
    <property type="entry name" value="Aminotran_1_2"/>
    <property type="match status" value="1"/>
</dbReference>
<dbReference type="STRING" id="1220924.W2S2Z4"/>
<gene>
    <name evidence="2" type="ORF">HMPREF1541_02220</name>
</gene>
<proteinExistence type="predicted"/>
<dbReference type="FunCoup" id="W2S2Z4">
    <property type="interactions" value="57"/>
</dbReference>
<sequence>MTRRMVPSPATPQPTIDLLKGWPATSLLPPTLLQDAAVHTLSQKDDSVITEILEYGNDEGYRPLREAIASWLTQFYQPKDSISHERVCITGGASQNLANVLASFTDPVYTLHVWQVAPTYYLACRIFTDAGFDGRLKAVPEDDEGIDLEFLEHGLRTSEQRAVAEGNVAPKIKQPKPWRKIYRHIIYCVPTFSNPSGRVMSLARRQALVRLARKYDALIVSDDVYDMLLWNSSPDAPFQVMDKAYLPRVVDVDKYLDGGPIDEFGHALSNGSFSKIIAPGVRTGWAEGTPRLAYGLSQNGSSRSGGAPSQLVASFVHNMLTTGVLQNHIFQFLQVEYSQRYHRMISAVEQHLLPLGLTMPQANRDVAGGYFVWLRLPGGLVADVISKRALAEGLIIITGPSFRVEGDEATPETRFDRDIRLCFAWESKDLLEEGVVILARVIRSSLQGI</sequence>
<dbReference type="InterPro" id="IPR015422">
    <property type="entry name" value="PyrdxlP-dep_Trfase_small"/>
</dbReference>
<dbReference type="EMBL" id="KB822718">
    <property type="protein sequence ID" value="ETN43062.1"/>
    <property type="molecule type" value="Genomic_DNA"/>
</dbReference>
<dbReference type="GO" id="GO:0047536">
    <property type="term" value="F:2-aminoadipate transaminase activity"/>
    <property type="evidence" value="ECO:0007669"/>
    <property type="project" value="TreeGrafter"/>
</dbReference>
<dbReference type="SUPFAM" id="SSF53383">
    <property type="entry name" value="PLP-dependent transferases"/>
    <property type="match status" value="1"/>
</dbReference>
<dbReference type="FunFam" id="3.40.640.10:FF:000080">
    <property type="entry name" value="Aminotransferase, putative"/>
    <property type="match status" value="1"/>
</dbReference>
<dbReference type="RefSeq" id="XP_008714798.1">
    <property type="nucleotide sequence ID" value="XM_008716576.1"/>
</dbReference>
<protein>
    <recommendedName>
        <fullName evidence="1">Aminotransferase class I/classII large domain-containing protein</fullName>
    </recommendedName>
</protein>